<gene>
    <name evidence="2" type="ORF">JL09_g5663</name>
</gene>
<evidence type="ECO:0000313" key="3">
    <source>
        <dbReference type="Proteomes" id="UP000029867"/>
    </source>
</evidence>
<proteinExistence type="predicted"/>
<evidence type="ECO:0000256" key="1">
    <source>
        <dbReference type="SAM" id="MobiDB-lite"/>
    </source>
</evidence>
<dbReference type="HOGENOM" id="CLU_3129747_0_0_1"/>
<reference evidence="3" key="1">
    <citation type="journal article" date="2014" name="Microb. Cell Fact.">
        <title>Exploiting Issatchenkia orientalis SD108 for succinic acid production.</title>
        <authorList>
            <person name="Xiao H."/>
            <person name="Shao Z."/>
            <person name="Jiang Y."/>
            <person name="Dole S."/>
            <person name="Zhao H."/>
        </authorList>
    </citation>
    <scope>NUCLEOTIDE SEQUENCE [LARGE SCALE GENOMIC DNA]</scope>
    <source>
        <strain evidence="3">SD108</strain>
    </source>
</reference>
<feature type="region of interest" description="Disordered" evidence="1">
    <location>
        <begin position="1"/>
        <end position="24"/>
    </location>
</feature>
<comment type="caution">
    <text evidence="2">The sequence shown here is derived from an EMBL/GenBank/DDBJ whole genome shotgun (WGS) entry which is preliminary data.</text>
</comment>
<name>A0A099NTF0_PICKU</name>
<protein>
    <submittedName>
        <fullName evidence="2">Uncharacterized protein</fullName>
    </submittedName>
</protein>
<feature type="non-terminal residue" evidence="2">
    <location>
        <position position="1"/>
    </location>
</feature>
<sequence>YNARYSGKEFREPKSLVSPRAEHKPYKPKTYQLTANVTPSNNAFHCMKIN</sequence>
<dbReference type="Proteomes" id="UP000029867">
    <property type="component" value="Unassembled WGS sequence"/>
</dbReference>
<organism evidence="2 3">
    <name type="scientific">Pichia kudriavzevii</name>
    <name type="common">Yeast</name>
    <name type="synonym">Issatchenkia orientalis</name>
    <dbReference type="NCBI Taxonomy" id="4909"/>
    <lineage>
        <taxon>Eukaryota</taxon>
        <taxon>Fungi</taxon>
        <taxon>Dikarya</taxon>
        <taxon>Ascomycota</taxon>
        <taxon>Saccharomycotina</taxon>
        <taxon>Pichiomycetes</taxon>
        <taxon>Pichiales</taxon>
        <taxon>Pichiaceae</taxon>
        <taxon>Pichia</taxon>
    </lineage>
</organism>
<evidence type="ECO:0000313" key="2">
    <source>
        <dbReference type="EMBL" id="KGK35187.1"/>
    </source>
</evidence>
<accession>A0A099NTF0</accession>
<dbReference type="AlphaFoldDB" id="A0A099NTF0"/>
<dbReference type="EMBL" id="JQFK01000883">
    <property type="protein sequence ID" value="KGK35187.1"/>
    <property type="molecule type" value="Genomic_DNA"/>
</dbReference>